<protein>
    <submittedName>
        <fullName evidence="3">ComF family protein</fullName>
    </submittedName>
</protein>
<comment type="caution">
    <text evidence="3">The sequence shown here is derived from an EMBL/GenBank/DDBJ whole genome shotgun (WGS) entry which is preliminary data.</text>
</comment>
<dbReference type="InterPro" id="IPR051910">
    <property type="entry name" value="ComF/GntX_DNA_util-trans"/>
</dbReference>
<dbReference type="Proteomes" id="UP000248326">
    <property type="component" value="Unassembled WGS sequence"/>
</dbReference>
<dbReference type="SUPFAM" id="SSF53271">
    <property type="entry name" value="PRTase-like"/>
    <property type="match status" value="1"/>
</dbReference>
<dbReference type="Pfam" id="PF00156">
    <property type="entry name" value="Pribosyltran"/>
    <property type="match status" value="1"/>
</dbReference>
<proteinExistence type="inferred from homology"/>
<dbReference type="AlphaFoldDB" id="A0A318S9S7"/>
<keyword evidence="4" id="KW-1185">Reference proteome</keyword>
<feature type="domain" description="Phosphoribosyltransferase" evidence="2">
    <location>
        <begin position="93"/>
        <end position="179"/>
    </location>
</feature>
<dbReference type="InterPro" id="IPR029057">
    <property type="entry name" value="PRTase-like"/>
</dbReference>
<evidence type="ECO:0000259" key="2">
    <source>
        <dbReference type="Pfam" id="PF00156"/>
    </source>
</evidence>
<dbReference type="InterPro" id="IPR000836">
    <property type="entry name" value="PRTase_dom"/>
</dbReference>
<comment type="similarity">
    <text evidence="1">Belongs to the ComF/GntX family.</text>
</comment>
<evidence type="ECO:0000313" key="3">
    <source>
        <dbReference type="EMBL" id="PYE52967.1"/>
    </source>
</evidence>
<dbReference type="CDD" id="cd06223">
    <property type="entry name" value="PRTases_typeI"/>
    <property type="match status" value="1"/>
</dbReference>
<dbReference type="EMBL" id="QJSX01000011">
    <property type="protein sequence ID" value="PYE52967.1"/>
    <property type="molecule type" value="Genomic_DNA"/>
</dbReference>
<dbReference type="PANTHER" id="PTHR47505:SF1">
    <property type="entry name" value="DNA UTILIZATION PROTEIN YHGH"/>
    <property type="match status" value="1"/>
</dbReference>
<name>A0A318S9S7_9DEIO</name>
<gene>
    <name evidence="3" type="ORF">DES52_111139</name>
</gene>
<sequence length="180" mass="19618">MCDACLASLRPDVSAHSMLRSDVSPHLLSLGPYAGVTRRLVKALKFDGSREVASRLASVLAPSVPAAWNVQVVTSVPLHASRERERGYNQADVLAREVAARLGVPSRLLLRRVRRTRQQARLRGAARSLNVEGAFEATERAPRRVLLVDDVLTTSRTLGECARTLRAAGATDVYVLVLAR</sequence>
<reference evidence="3 4" key="1">
    <citation type="submission" date="2018-06" db="EMBL/GenBank/DDBJ databases">
        <title>Genomic Encyclopedia of Type Strains, Phase IV (KMG-IV): sequencing the most valuable type-strain genomes for metagenomic binning, comparative biology and taxonomic classification.</title>
        <authorList>
            <person name="Goeker M."/>
        </authorList>
    </citation>
    <scope>NUCLEOTIDE SEQUENCE [LARGE SCALE GENOMIC DNA]</scope>
    <source>
        <strain evidence="3 4">DSM 18048</strain>
    </source>
</reference>
<dbReference type="Gene3D" id="3.40.50.2020">
    <property type="match status" value="1"/>
</dbReference>
<organism evidence="3 4">
    <name type="scientific">Deinococcus yavapaiensis KR-236</name>
    <dbReference type="NCBI Taxonomy" id="694435"/>
    <lineage>
        <taxon>Bacteria</taxon>
        <taxon>Thermotogati</taxon>
        <taxon>Deinococcota</taxon>
        <taxon>Deinococci</taxon>
        <taxon>Deinococcales</taxon>
        <taxon>Deinococcaceae</taxon>
        <taxon>Deinococcus</taxon>
    </lineage>
</organism>
<accession>A0A318S9S7</accession>
<dbReference type="PANTHER" id="PTHR47505">
    <property type="entry name" value="DNA UTILIZATION PROTEIN YHGH"/>
    <property type="match status" value="1"/>
</dbReference>
<evidence type="ECO:0000313" key="4">
    <source>
        <dbReference type="Proteomes" id="UP000248326"/>
    </source>
</evidence>
<evidence type="ECO:0000256" key="1">
    <source>
        <dbReference type="ARBA" id="ARBA00008007"/>
    </source>
</evidence>